<proteinExistence type="predicted"/>
<dbReference type="AlphaFoldDB" id="A0A8X6Q5V4"/>
<keyword evidence="2" id="KW-1185">Reference proteome</keyword>
<dbReference type="EMBL" id="BMAW01122090">
    <property type="protein sequence ID" value="GFT97420.1"/>
    <property type="molecule type" value="Genomic_DNA"/>
</dbReference>
<gene>
    <name evidence="1" type="primary">AVEN_197285_1</name>
    <name evidence="1" type="ORF">NPIL_365571</name>
</gene>
<dbReference type="Proteomes" id="UP000887013">
    <property type="component" value="Unassembled WGS sequence"/>
</dbReference>
<organism evidence="1 2">
    <name type="scientific">Nephila pilipes</name>
    <name type="common">Giant wood spider</name>
    <name type="synonym">Nephila maculata</name>
    <dbReference type="NCBI Taxonomy" id="299642"/>
    <lineage>
        <taxon>Eukaryota</taxon>
        <taxon>Metazoa</taxon>
        <taxon>Ecdysozoa</taxon>
        <taxon>Arthropoda</taxon>
        <taxon>Chelicerata</taxon>
        <taxon>Arachnida</taxon>
        <taxon>Araneae</taxon>
        <taxon>Araneomorphae</taxon>
        <taxon>Entelegynae</taxon>
        <taxon>Araneoidea</taxon>
        <taxon>Nephilidae</taxon>
        <taxon>Nephila</taxon>
    </lineage>
</organism>
<sequence>MYPAKPYTPHFDSDSYARSYLSLFTDLNRYHNFQNININYEEYKNDYALHAIDLTPDFASDESHNSVTKNGNISIEIKFGAVLTETVSLVVYSEFRNTIEIDRSRNVFIDY</sequence>
<protein>
    <submittedName>
        <fullName evidence="1">Uncharacterized protein</fullName>
    </submittedName>
</protein>
<evidence type="ECO:0000313" key="2">
    <source>
        <dbReference type="Proteomes" id="UP000887013"/>
    </source>
</evidence>
<accession>A0A8X6Q5V4</accession>
<dbReference type="OrthoDB" id="5979489at2759"/>
<name>A0A8X6Q5V4_NEPPI</name>
<reference evidence="1" key="1">
    <citation type="submission" date="2020-08" db="EMBL/GenBank/DDBJ databases">
        <title>Multicomponent nature underlies the extraordinary mechanical properties of spider dragline silk.</title>
        <authorList>
            <person name="Kono N."/>
            <person name="Nakamura H."/>
            <person name="Mori M."/>
            <person name="Yoshida Y."/>
            <person name="Ohtoshi R."/>
            <person name="Malay A.D."/>
            <person name="Moran D.A.P."/>
            <person name="Tomita M."/>
            <person name="Numata K."/>
            <person name="Arakawa K."/>
        </authorList>
    </citation>
    <scope>NUCLEOTIDE SEQUENCE</scope>
</reference>
<evidence type="ECO:0000313" key="1">
    <source>
        <dbReference type="EMBL" id="GFT97420.1"/>
    </source>
</evidence>
<comment type="caution">
    <text evidence="1">The sequence shown here is derived from an EMBL/GenBank/DDBJ whole genome shotgun (WGS) entry which is preliminary data.</text>
</comment>